<evidence type="ECO:0008006" key="3">
    <source>
        <dbReference type="Google" id="ProtNLM"/>
    </source>
</evidence>
<sequence length="284" mass="31110">MNTAVPMRVEEPPRSAFLGLDVHSARPVTTQLWLCIVVGAVLLAGCATQQPMRPPPQGYYAQSTDSATSGCLNNPACYTAAPGEEAIIPWLSRALEVARALATLKEVLEEADLRLIEQILVECAKEADFQINEREYGEGKYPDDAECDRVVGYDEKGNKVTRAIELGTMKHEAAFACVRLRLVTRFPENISIEPRYAPGSAQGRAVLTDQWKGSLKPDIVLHMARTPTKVQCILDFKFPCTLASKSNPLGPKDSDVRKQLENYDELGGNCPSAIVTPQLGISHE</sequence>
<accession>A0ABT4AB79</accession>
<dbReference type="EMBL" id="JAPNKA010000001">
    <property type="protein sequence ID" value="MCY1078189.1"/>
    <property type="molecule type" value="Genomic_DNA"/>
</dbReference>
<gene>
    <name evidence="1" type="ORF">OV287_27305</name>
</gene>
<proteinExistence type="predicted"/>
<reference evidence="1 2" key="1">
    <citation type="submission" date="2022-11" db="EMBL/GenBank/DDBJ databases">
        <title>Minimal conservation of predation-associated metabolite biosynthetic gene clusters underscores biosynthetic potential of Myxococcota including descriptions for ten novel species: Archangium lansinium sp. nov., Myxococcus landrumus sp. nov., Nannocystis bai.</title>
        <authorList>
            <person name="Ahearne A."/>
            <person name="Stevens C."/>
            <person name="Phillips K."/>
        </authorList>
    </citation>
    <scope>NUCLEOTIDE SEQUENCE [LARGE SCALE GENOMIC DNA]</scope>
    <source>
        <strain evidence="1 2">MIWBW</strain>
    </source>
</reference>
<protein>
    <recommendedName>
        <fullName evidence="3">Lipoprotein</fullName>
    </recommendedName>
</protein>
<name>A0ABT4AB79_9BACT</name>
<comment type="caution">
    <text evidence="1">The sequence shown here is derived from an EMBL/GenBank/DDBJ whole genome shotgun (WGS) entry which is preliminary data.</text>
</comment>
<evidence type="ECO:0000313" key="2">
    <source>
        <dbReference type="Proteomes" id="UP001207654"/>
    </source>
</evidence>
<dbReference type="Proteomes" id="UP001207654">
    <property type="component" value="Unassembled WGS sequence"/>
</dbReference>
<evidence type="ECO:0000313" key="1">
    <source>
        <dbReference type="EMBL" id="MCY1078189.1"/>
    </source>
</evidence>
<keyword evidence="2" id="KW-1185">Reference proteome</keyword>
<dbReference type="RefSeq" id="WP_267536978.1">
    <property type="nucleotide sequence ID" value="NZ_JAPNKA010000001.1"/>
</dbReference>
<organism evidence="1 2">
    <name type="scientific">Archangium lansingense</name>
    <dbReference type="NCBI Taxonomy" id="2995310"/>
    <lineage>
        <taxon>Bacteria</taxon>
        <taxon>Pseudomonadati</taxon>
        <taxon>Myxococcota</taxon>
        <taxon>Myxococcia</taxon>
        <taxon>Myxococcales</taxon>
        <taxon>Cystobacterineae</taxon>
        <taxon>Archangiaceae</taxon>
        <taxon>Archangium</taxon>
    </lineage>
</organism>